<reference evidence="1 2" key="1">
    <citation type="journal article" date="2015" name="Genome Announc.">
        <title>Draft Genome Sequence and Gene Annotation of the Entomopathogenic Fungus Verticillium hemipterigenum.</title>
        <authorList>
            <person name="Horn F."/>
            <person name="Habel A."/>
            <person name="Scharf D.H."/>
            <person name="Dworschak J."/>
            <person name="Brakhage A.A."/>
            <person name="Guthke R."/>
            <person name="Hertweck C."/>
            <person name="Linde J."/>
        </authorList>
    </citation>
    <scope>NUCLEOTIDE SEQUENCE [LARGE SCALE GENOMIC DNA]</scope>
</reference>
<dbReference type="HOGENOM" id="CLU_2591467_0_0_1"/>
<protein>
    <submittedName>
        <fullName evidence="1">Uncharacterized protein</fullName>
    </submittedName>
</protein>
<dbReference type="Proteomes" id="UP000039046">
    <property type="component" value="Unassembled WGS sequence"/>
</dbReference>
<evidence type="ECO:0000313" key="2">
    <source>
        <dbReference type="Proteomes" id="UP000039046"/>
    </source>
</evidence>
<name>A0A0A1T9E1_9HYPO</name>
<sequence>MAFYLGNGSSYVQTGDRIRVSRFLDGDESGIDSGLRRQDVSSKLLGSRDWLKTLDATTEQEGFENVRKIIYQDSAYLGTF</sequence>
<keyword evidence="2" id="KW-1185">Reference proteome</keyword>
<proteinExistence type="predicted"/>
<gene>
    <name evidence="1" type="ORF">VHEMI02838</name>
</gene>
<organism evidence="1 2">
    <name type="scientific">[Torrubiella] hemipterigena</name>
    <dbReference type="NCBI Taxonomy" id="1531966"/>
    <lineage>
        <taxon>Eukaryota</taxon>
        <taxon>Fungi</taxon>
        <taxon>Dikarya</taxon>
        <taxon>Ascomycota</taxon>
        <taxon>Pezizomycotina</taxon>
        <taxon>Sordariomycetes</taxon>
        <taxon>Hypocreomycetidae</taxon>
        <taxon>Hypocreales</taxon>
        <taxon>Clavicipitaceae</taxon>
        <taxon>Clavicipitaceae incertae sedis</taxon>
        <taxon>'Torrubiella' clade</taxon>
    </lineage>
</organism>
<accession>A0A0A1T9E1</accession>
<dbReference type="AlphaFoldDB" id="A0A0A1T9E1"/>
<evidence type="ECO:0000313" key="1">
    <source>
        <dbReference type="EMBL" id="CEJ82790.1"/>
    </source>
</evidence>
<dbReference type="EMBL" id="CDHN01000001">
    <property type="protein sequence ID" value="CEJ82790.1"/>
    <property type="molecule type" value="Genomic_DNA"/>
</dbReference>
<dbReference type="OrthoDB" id="417697at2759"/>